<feature type="binding site" evidence="2">
    <location>
        <position position="98"/>
    </location>
    <ligand>
        <name>Fe cation</name>
        <dbReference type="ChEBI" id="CHEBI:24875"/>
    </ligand>
</feature>
<sequence>MKTRLIKRQDRRIDKNSWRTAWHEYYPGMTNFGKLTGFNLDIVSPAQGFPEHAHRDMEIITLPTEGAQEHKDSLGNSKTVASGEIQVMSAGSGIRHSEMNAAADKPFTSYQIWIYPNQNNLQPSYQQRSYSPAEAGTQLLVSPDGKDDSLVIHQNAWLSFANFAAGSAESYQLRGSATGVYIQVIKGKIKISEHELLAEDSIEIESDHKIEIEFLQDSQLIIIESDL</sequence>
<dbReference type="PANTHER" id="PTHR43212">
    <property type="entry name" value="QUERCETIN 2,3-DIOXYGENASE"/>
    <property type="match status" value="1"/>
</dbReference>
<evidence type="ECO:0000259" key="5">
    <source>
        <dbReference type="Pfam" id="PF17954"/>
    </source>
</evidence>
<proteinExistence type="inferred from homology"/>
<organism evidence="6 7">
    <name type="scientific">Marivirga sericea</name>
    <dbReference type="NCBI Taxonomy" id="1028"/>
    <lineage>
        <taxon>Bacteria</taxon>
        <taxon>Pseudomonadati</taxon>
        <taxon>Bacteroidota</taxon>
        <taxon>Cytophagia</taxon>
        <taxon>Cytophagales</taxon>
        <taxon>Marivirgaceae</taxon>
        <taxon>Marivirga</taxon>
    </lineage>
</organism>
<keyword evidence="2" id="KW-0408">Iron</keyword>
<evidence type="ECO:0000313" key="7">
    <source>
        <dbReference type="Proteomes" id="UP000193804"/>
    </source>
</evidence>
<evidence type="ECO:0000259" key="4">
    <source>
        <dbReference type="Pfam" id="PF02678"/>
    </source>
</evidence>
<name>A0A1X7KZL1_9BACT</name>
<dbReference type="InterPro" id="IPR003829">
    <property type="entry name" value="Pirin_N_dom"/>
</dbReference>
<dbReference type="Gene3D" id="2.60.120.10">
    <property type="entry name" value="Jelly Rolls"/>
    <property type="match status" value="2"/>
</dbReference>
<dbReference type="PIRSF" id="PIRSF006232">
    <property type="entry name" value="Pirin"/>
    <property type="match status" value="1"/>
</dbReference>
<protein>
    <recommendedName>
        <fullName evidence="8">Pirin N-terminal domain-containing protein</fullName>
    </recommendedName>
</protein>
<dbReference type="RefSeq" id="WP_085518479.1">
    <property type="nucleotide sequence ID" value="NZ_FXAW01000007.1"/>
</dbReference>
<feature type="domain" description="Quercetin 2,3-dioxygenase C-terminal cupin" evidence="5">
    <location>
        <begin position="139"/>
        <end position="224"/>
    </location>
</feature>
<dbReference type="InterPro" id="IPR041602">
    <property type="entry name" value="Quercetinase_C"/>
</dbReference>
<accession>A0A1X7KZL1</accession>
<comment type="similarity">
    <text evidence="1 3">Belongs to the pirin family.</text>
</comment>
<dbReference type="SUPFAM" id="SSF51182">
    <property type="entry name" value="RmlC-like cupins"/>
    <property type="match status" value="1"/>
</dbReference>
<gene>
    <name evidence="6" type="ORF">SAMN05661096_03346</name>
</gene>
<dbReference type="OrthoDB" id="321327at2"/>
<reference evidence="7" key="1">
    <citation type="submission" date="2017-04" db="EMBL/GenBank/DDBJ databases">
        <authorList>
            <person name="Varghese N."/>
            <person name="Submissions S."/>
        </authorList>
    </citation>
    <scope>NUCLEOTIDE SEQUENCE [LARGE SCALE GENOMIC DNA]</scope>
    <source>
        <strain evidence="7">DSM 4125</strain>
    </source>
</reference>
<dbReference type="Pfam" id="PF02678">
    <property type="entry name" value="Pirin"/>
    <property type="match status" value="1"/>
</dbReference>
<dbReference type="InterPro" id="IPR014710">
    <property type="entry name" value="RmlC-like_jellyroll"/>
</dbReference>
<dbReference type="PANTHER" id="PTHR43212:SF3">
    <property type="entry name" value="QUERCETIN 2,3-DIOXYGENASE"/>
    <property type="match status" value="1"/>
</dbReference>
<feature type="binding site" evidence="2">
    <location>
        <position position="96"/>
    </location>
    <ligand>
        <name>Fe cation</name>
        <dbReference type="ChEBI" id="CHEBI:24875"/>
    </ligand>
</feature>
<dbReference type="AlphaFoldDB" id="A0A1X7KZL1"/>
<dbReference type="CDD" id="cd02910">
    <property type="entry name" value="cupin_Yhhw_N"/>
    <property type="match status" value="1"/>
</dbReference>
<evidence type="ECO:0000256" key="3">
    <source>
        <dbReference type="RuleBase" id="RU003457"/>
    </source>
</evidence>
<keyword evidence="2" id="KW-0479">Metal-binding</keyword>
<keyword evidence="7" id="KW-1185">Reference proteome</keyword>
<dbReference type="InterPro" id="IPR011051">
    <property type="entry name" value="RmlC_Cupin_sf"/>
</dbReference>
<dbReference type="Proteomes" id="UP000193804">
    <property type="component" value="Unassembled WGS sequence"/>
</dbReference>
<dbReference type="GO" id="GO:0046872">
    <property type="term" value="F:metal ion binding"/>
    <property type="evidence" value="ECO:0007669"/>
    <property type="project" value="UniProtKB-KW"/>
</dbReference>
<dbReference type="STRING" id="1028.SAMN05661096_03346"/>
<evidence type="ECO:0008006" key="8">
    <source>
        <dbReference type="Google" id="ProtNLM"/>
    </source>
</evidence>
<feature type="binding site" evidence="2">
    <location>
        <position position="52"/>
    </location>
    <ligand>
        <name>Fe cation</name>
        <dbReference type="ChEBI" id="CHEBI:24875"/>
    </ligand>
</feature>
<dbReference type="EMBL" id="FXAW01000007">
    <property type="protein sequence ID" value="SMG47058.1"/>
    <property type="molecule type" value="Genomic_DNA"/>
</dbReference>
<feature type="domain" description="Pirin N-terminal" evidence="4">
    <location>
        <begin position="17"/>
        <end position="114"/>
    </location>
</feature>
<feature type="binding site" evidence="2">
    <location>
        <position position="54"/>
    </location>
    <ligand>
        <name>Fe cation</name>
        <dbReference type="ChEBI" id="CHEBI:24875"/>
    </ligand>
</feature>
<dbReference type="Pfam" id="PF17954">
    <property type="entry name" value="Pirin_C_2"/>
    <property type="match status" value="1"/>
</dbReference>
<evidence type="ECO:0000256" key="2">
    <source>
        <dbReference type="PIRSR" id="PIRSR006232-1"/>
    </source>
</evidence>
<evidence type="ECO:0000256" key="1">
    <source>
        <dbReference type="ARBA" id="ARBA00008416"/>
    </source>
</evidence>
<dbReference type="InterPro" id="IPR012093">
    <property type="entry name" value="Pirin"/>
</dbReference>
<evidence type="ECO:0000313" key="6">
    <source>
        <dbReference type="EMBL" id="SMG47058.1"/>
    </source>
</evidence>
<comment type="cofactor">
    <cofactor evidence="2">
        <name>Fe cation</name>
        <dbReference type="ChEBI" id="CHEBI:24875"/>
    </cofactor>
    <text evidence="2">Binds 1 Fe cation per subunit.</text>
</comment>